<proteinExistence type="predicted"/>
<evidence type="ECO:0000256" key="1">
    <source>
        <dbReference type="SAM" id="MobiDB-lite"/>
    </source>
</evidence>
<evidence type="ECO:0000313" key="2">
    <source>
        <dbReference type="EMBL" id="DAE01805.1"/>
    </source>
</evidence>
<feature type="region of interest" description="Disordered" evidence="1">
    <location>
        <begin position="246"/>
        <end position="265"/>
    </location>
</feature>
<organism evidence="2">
    <name type="scientific">Siphoviridae sp. ct3yx7</name>
    <dbReference type="NCBI Taxonomy" id="2825326"/>
    <lineage>
        <taxon>Viruses</taxon>
        <taxon>Duplodnaviria</taxon>
        <taxon>Heunggongvirae</taxon>
        <taxon>Uroviricota</taxon>
        <taxon>Caudoviricetes</taxon>
    </lineage>
</organism>
<sequence length="612" mass="66298">MSALNIPTRARGLTSRYFFAFWKVNSSRCWRISCFPPTRPASADRSTVLPAPVGATAKVSPCFFSAATALETICSWYGRKIIFLPRPSGNGGRGRSGCRRTGGLLLRTPPGAGGRLRLAVLLHIRRDHRMDTVLVGILPGLVLLDAELGNERQPAKILPAVDAARGLCGLSHIVGTNAPCTFQNGAQSSPRDVAGCGFAAFIQLAAGNDQKLPNLPLGVRTLGNDEFAVQHQRVGRLRLLEPASIAGATGPDAHGQRDDGARGDRVETRRLPVGAVEIVAHDLSFQIIGVRRNSLAFAPVDFLHQPAKVRLFDHVQFAGPVSGRIVPRVGPGTDKRPVRRPVVRPQFGHGDDLIHNAGEFQSGLGSLNLRFEKLTVEVVPFGVQQAYEPDVAPTDILKLRHPTDHLLSEQSVRPAGIRLSRLLAESFRLARCPLETQPRGHGDGVDEESPVFFRRGGIAILPKHIIVMSLAIRLVRTHGGVWPAEKTGHVPGRLPVPDLERVAAPAPYGQPARLKVEEQRRLRVKRPQKGSLADLRRAEDDALDAALLLHPLIGGNDAKTVHGCPPAFADDTGVAHRSGRSKWRLMPSPRSYLTASSAEMARVPLQCRHTVA</sequence>
<name>A0A8S5P585_9CAUD</name>
<dbReference type="EMBL" id="BK015332">
    <property type="protein sequence ID" value="DAE01805.1"/>
    <property type="molecule type" value="Genomic_DNA"/>
</dbReference>
<protein>
    <submittedName>
        <fullName evidence="2">Uncharacterized protein</fullName>
    </submittedName>
</protein>
<accession>A0A8S5P585</accession>
<reference evidence="2" key="1">
    <citation type="journal article" date="2021" name="Proc. Natl. Acad. Sci. U.S.A.">
        <title>A Catalog of Tens of Thousands of Viruses from Human Metagenomes Reveals Hidden Associations with Chronic Diseases.</title>
        <authorList>
            <person name="Tisza M.J."/>
            <person name="Buck C.B."/>
        </authorList>
    </citation>
    <scope>NUCLEOTIDE SEQUENCE</scope>
    <source>
        <strain evidence="2">Ct3yx7</strain>
    </source>
</reference>
<feature type="compositionally biased region" description="Basic and acidic residues" evidence="1">
    <location>
        <begin position="254"/>
        <end position="265"/>
    </location>
</feature>